<dbReference type="PANTHER" id="PTHR40065">
    <property type="entry name" value="RNA-BINDING PROTEIN YHBY"/>
    <property type="match status" value="1"/>
</dbReference>
<dbReference type="Gene3D" id="3.30.110.60">
    <property type="entry name" value="YhbY-like"/>
    <property type="match status" value="1"/>
</dbReference>
<keyword evidence="5" id="KW-1185">Reference proteome</keyword>
<evidence type="ECO:0000313" key="4">
    <source>
        <dbReference type="EMBL" id="MFL0251210.1"/>
    </source>
</evidence>
<gene>
    <name evidence="4" type="primary">yhbY</name>
    <name evidence="4" type="ORF">ACJDT4_12310</name>
</gene>
<evidence type="ECO:0000256" key="1">
    <source>
        <dbReference type="ARBA" id="ARBA00022884"/>
    </source>
</evidence>
<dbReference type="RefSeq" id="WP_406787864.1">
    <property type="nucleotide sequence ID" value="NZ_JBJIAA010000009.1"/>
</dbReference>
<dbReference type="Pfam" id="PF01985">
    <property type="entry name" value="CRS1_YhbY"/>
    <property type="match status" value="1"/>
</dbReference>
<dbReference type="EMBL" id="JBJIAA010000009">
    <property type="protein sequence ID" value="MFL0251210.1"/>
    <property type="molecule type" value="Genomic_DNA"/>
</dbReference>
<dbReference type="Proteomes" id="UP001623592">
    <property type="component" value="Unassembled WGS sequence"/>
</dbReference>
<dbReference type="SMART" id="SM01103">
    <property type="entry name" value="CRS1_YhbY"/>
    <property type="match status" value="1"/>
</dbReference>
<accession>A0ABW8TIA4</accession>
<keyword evidence="1 2" id="KW-0694">RNA-binding</keyword>
<organism evidence="4 5">
    <name type="scientific">Clostridium neuense</name>
    <dbReference type="NCBI Taxonomy" id="1728934"/>
    <lineage>
        <taxon>Bacteria</taxon>
        <taxon>Bacillati</taxon>
        <taxon>Bacillota</taxon>
        <taxon>Clostridia</taxon>
        <taxon>Eubacteriales</taxon>
        <taxon>Clostridiaceae</taxon>
        <taxon>Clostridium</taxon>
    </lineage>
</organism>
<name>A0ABW8TIA4_9CLOT</name>
<reference evidence="4 5" key="1">
    <citation type="submission" date="2024-11" db="EMBL/GenBank/DDBJ databases">
        <authorList>
            <person name="Heng Y.C."/>
            <person name="Lim A.C.H."/>
            <person name="Lee J.K.Y."/>
            <person name="Kittelmann S."/>
        </authorList>
    </citation>
    <scope>NUCLEOTIDE SEQUENCE [LARGE SCALE GENOMIC DNA]</scope>
    <source>
        <strain evidence="4 5">WILCCON 0114</strain>
    </source>
</reference>
<dbReference type="InterPro" id="IPR001890">
    <property type="entry name" value="RNA-binding_CRM"/>
</dbReference>
<comment type="caution">
    <text evidence="4">The sequence shown here is derived from an EMBL/GenBank/DDBJ whole genome shotgun (WGS) entry which is preliminary data.</text>
</comment>
<dbReference type="InterPro" id="IPR035920">
    <property type="entry name" value="YhbY-like_sf"/>
</dbReference>
<protein>
    <submittedName>
        <fullName evidence="4">Ribosome assembly RNA-binding protein YhbY</fullName>
    </submittedName>
</protein>
<evidence type="ECO:0000256" key="2">
    <source>
        <dbReference type="PROSITE-ProRule" id="PRU00626"/>
    </source>
</evidence>
<feature type="domain" description="CRM" evidence="3">
    <location>
        <begin position="1"/>
        <end position="96"/>
    </location>
</feature>
<dbReference type="PROSITE" id="PS51295">
    <property type="entry name" value="CRM"/>
    <property type="match status" value="1"/>
</dbReference>
<dbReference type="NCBIfam" id="TIGR00253">
    <property type="entry name" value="RNA_bind_YhbY"/>
    <property type="match status" value="1"/>
</dbReference>
<proteinExistence type="predicted"/>
<evidence type="ECO:0000313" key="5">
    <source>
        <dbReference type="Proteomes" id="UP001623592"/>
    </source>
</evidence>
<dbReference type="InterPro" id="IPR017924">
    <property type="entry name" value="RNA-binding_YhbY"/>
</dbReference>
<dbReference type="InterPro" id="IPR051925">
    <property type="entry name" value="RNA-binding_domain"/>
</dbReference>
<evidence type="ECO:0000259" key="3">
    <source>
        <dbReference type="PROSITE" id="PS51295"/>
    </source>
</evidence>
<sequence>MLTGKQRAFLRSMANTINPIFQLGKNGIDETFLKQIDDALEARELIKINILENSEFTPREASDVICGKLNSEGIQAIGRKLVLYRKSKKKPKIEIPQ</sequence>
<dbReference type="PANTHER" id="PTHR40065:SF3">
    <property type="entry name" value="RNA-BINDING PROTEIN YHBY"/>
    <property type="match status" value="1"/>
</dbReference>
<dbReference type="SUPFAM" id="SSF75471">
    <property type="entry name" value="YhbY-like"/>
    <property type="match status" value="1"/>
</dbReference>